<dbReference type="PATRIC" id="fig|1140003.3.peg.1941"/>
<dbReference type="GO" id="GO:0000105">
    <property type="term" value="P:L-histidine biosynthetic process"/>
    <property type="evidence" value="ECO:0007669"/>
    <property type="project" value="UniProtKB-UniRule"/>
</dbReference>
<feature type="active site" description="Proton acceptor" evidence="12">
    <location>
        <position position="8"/>
    </location>
</feature>
<evidence type="ECO:0000256" key="6">
    <source>
        <dbReference type="ARBA" id="ARBA00018464"/>
    </source>
</evidence>
<comment type="subcellular location">
    <subcellularLocation>
        <location evidence="2 12 14">Cytoplasm</location>
    </subcellularLocation>
</comment>
<evidence type="ECO:0000256" key="2">
    <source>
        <dbReference type="ARBA" id="ARBA00004496"/>
    </source>
</evidence>
<reference evidence="15 16" key="1">
    <citation type="submission" date="2013-03" db="EMBL/GenBank/DDBJ databases">
        <title>The Genome Sequence of Enterococcus sulfureus ATCC_49903 (PacBio/Illumina hybrid assembly).</title>
        <authorList>
            <consortium name="The Broad Institute Genomics Platform"/>
            <consortium name="The Broad Institute Genome Sequencing Center for Infectious Disease"/>
            <person name="Earl A."/>
            <person name="Russ C."/>
            <person name="Gilmore M."/>
            <person name="Surin D."/>
            <person name="Walker B."/>
            <person name="Young S."/>
            <person name="Zeng Q."/>
            <person name="Gargeya S."/>
            <person name="Fitzgerald M."/>
            <person name="Haas B."/>
            <person name="Abouelleil A."/>
            <person name="Allen A.W."/>
            <person name="Alvarado L."/>
            <person name="Arachchi H.M."/>
            <person name="Berlin A.M."/>
            <person name="Chapman S.B."/>
            <person name="Gainer-Dewar J."/>
            <person name="Goldberg J."/>
            <person name="Griggs A."/>
            <person name="Gujja S."/>
            <person name="Hansen M."/>
            <person name="Howarth C."/>
            <person name="Imamovic A."/>
            <person name="Ireland A."/>
            <person name="Larimer J."/>
            <person name="McCowan C."/>
            <person name="Murphy C."/>
            <person name="Pearson M."/>
            <person name="Poon T.W."/>
            <person name="Priest M."/>
            <person name="Roberts A."/>
            <person name="Saif S."/>
            <person name="Shea T."/>
            <person name="Sisk P."/>
            <person name="Sykes S."/>
            <person name="Wortman J."/>
            <person name="Nusbaum C."/>
            <person name="Birren B."/>
        </authorList>
    </citation>
    <scope>NUCLEOTIDE SEQUENCE [LARGE SCALE GENOMIC DNA]</scope>
    <source>
        <strain evidence="15 16">ATCC 49903</strain>
    </source>
</reference>
<comment type="caution">
    <text evidence="15">The sequence shown here is derived from an EMBL/GenBank/DDBJ whole genome shotgun (WGS) entry which is preliminary data.</text>
</comment>
<accession>S0NP01</accession>
<evidence type="ECO:0000313" key="16">
    <source>
        <dbReference type="Proteomes" id="UP000015961"/>
    </source>
</evidence>
<name>S0NP01_9ENTE</name>
<dbReference type="eggNOG" id="COG0106">
    <property type="taxonomic scope" value="Bacteria"/>
</dbReference>
<dbReference type="RefSeq" id="WP_016186446.1">
    <property type="nucleotide sequence ID" value="NZ_ASWO01000007.1"/>
</dbReference>
<evidence type="ECO:0000256" key="14">
    <source>
        <dbReference type="RuleBase" id="RU003658"/>
    </source>
</evidence>
<dbReference type="Gene3D" id="3.20.20.70">
    <property type="entry name" value="Aldolase class I"/>
    <property type="match status" value="1"/>
</dbReference>
<evidence type="ECO:0000256" key="9">
    <source>
        <dbReference type="ARBA" id="ARBA00023102"/>
    </source>
</evidence>
<dbReference type="HAMAP" id="MF_01014">
    <property type="entry name" value="HisA"/>
    <property type="match status" value="1"/>
</dbReference>
<dbReference type="SUPFAM" id="SSF51366">
    <property type="entry name" value="Ribulose-phoshate binding barrel"/>
    <property type="match status" value="1"/>
</dbReference>
<dbReference type="AlphaFoldDB" id="S0NP01"/>
<dbReference type="OrthoDB" id="9807749at2"/>
<comment type="catalytic activity">
    <reaction evidence="1 12 14">
        <text>1-(5-phospho-beta-D-ribosyl)-5-[(5-phospho-beta-D-ribosylamino)methylideneamino]imidazole-4-carboxamide = 5-[(5-phospho-1-deoxy-D-ribulos-1-ylimino)methylamino]-1-(5-phospho-beta-D-ribosyl)imidazole-4-carboxamide</text>
        <dbReference type="Rhea" id="RHEA:15469"/>
        <dbReference type="ChEBI" id="CHEBI:58435"/>
        <dbReference type="ChEBI" id="CHEBI:58525"/>
        <dbReference type="EC" id="5.3.1.16"/>
    </reaction>
</comment>
<dbReference type="UniPathway" id="UPA00031">
    <property type="reaction ID" value="UER00009"/>
</dbReference>
<evidence type="ECO:0000256" key="3">
    <source>
        <dbReference type="ARBA" id="ARBA00005133"/>
    </source>
</evidence>
<dbReference type="InterPro" id="IPR011060">
    <property type="entry name" value="RibuloseP-bd_barrel"/>
</dbReference>
<gene>
    <name evidence="12" type="primary">hisA</name>
    <name evidence="15" type="ORF">I573_02067</name>
</gene>
<dbReference type="InterPro" id="IPR013785">
    <property type="entry name" value="Aldolase_TIM"/>
</dbReference>
<evidence type="ECO:0000256" key="10">
    <source>
        <dbReference type="ARBA" id="ARBA00023235"/>
    </source>
</evidence>
<keyword evidence="9 12" id="KW-0368">Histidine biosynthesis</keyword>
<evidence type="ECO:0000256" key="7">
    <source>
        <dbReference type="ARBA" id="ARBA00022490"/>
    </source>
</evidence>
<dbReference type="Pfam" id="PF00977">
    <property type="entry name" value="His_biosynth"/>
    <property type="match status" value="1"/>
</dbReference>
<keyword evidence="10 12" id="KW-0413">Isomerase</keyword>
<dbReference type="InterPro" id="IPR044524">
    <property type="entry name" value="Isoase_HisA-like"/>
</dbReference>
<dbReference type="EMBL" id="ASWO01000007">
    <property type="protein sequence ID" value="EOT82954.1"/>
    <property type="molecule type" value="Genomic_DNA"/>
</dbReference>
<evidence type="ECO:0000256" key="4">
    <source>
        <dbReference type="ARBA" id="ARBA00009667"/>
    </source>
</evidence>
<dbReference type="GO" id="GO:0003949">
    <property type="term" value="F:1-(5-phosphoribosyl)-5-[(5-phosphoribosylamino)methylideneamino]imidazole-4-carboxamide isomerase activity"/>
    <property type="evidence" value="ECO:0007669"/>
    <property type="project" value="UniProtKB-UniRule"/>
</dbReference>
<dbReference type="CDD" id="cd04732">
    <property type="entry name" value="HisA"/>
    <property type="match status" value="1"/>
</dbReference>
<protein>
    <recommendedName>
        <fullName evidence="6 12">1-(5-phosphoribosyl)-5-[(5-phosphoribosylamino)methylideneamino] imidazole-4-carboxamide isomerase</fullName>
        <ecNumber evidence="5 12">5.3.1.16</ecNumber>
    </recommendedName>
    <alternativeName>
        <fullName evidence="11 12">Phosphoribosylformimino-5-aminoimidazole carboxamide ribotide isomerase</fullName>
    </alternativeName>
</protein>
<dbReference type="NCBIfam" id="TIGR00007">
    <property type="entry name" value="1-(5-phosphoribosyl)-5-[(5-phosphoribosylamino)methylideneamino]imidazole-4-carboxamide isomerase"/>
    <property type="match status" value="1"/>
</dbReference>
<dbReference type="InterPro" id="IPR023016">
    <property type="entry name" value="HisA/PriA"/>
</dbReference>
<evidence type="ECO:0000313" key="15">
    <source>
        <dbReference type="EMBL" id="EOT82954.1"/>
    </source>
</evidence>
<keyword evidence="7 12" id="KW-0963">Cytoplasm</keyword>
<evidence type="ECO:0000256" key="8">
    <source>
        <dbReference type="ARBA" id="ARBA00022605"/>
    </source>
</evidence>
<dbReference type="Proteomes" id="UP000015961">
    <property type="component" value="Unassembled WGS sequence"/>
</dbReference>
<evidence type="ECO:0000256" key="13">
    <source>
        <dbReference type="RuleBase" id="RU003657"/>
    </source>
</evidence>
<dbReference type="GO" id="GO:0005737">
    <property type="term" value="C:cytoplasm"/>
    <property type="evidence" value="ECO:0007669"/>
    <property type="project" value="UniProtKB-SubCell"/>
</dbReference>
<evidence type="ECO:0000256" key="12">
    <source>
        <dbReference type="HAMAP-Rule" id="MF_01014"/>
    </source>
</evidence>
<dbReference type="InterPro" id="IPR006062">
    <property type="entry name" value="His_biosynth"/>
</dbReference>
<dbReference type="FunFam" id="3.20.20.70:FF:000009">
    <property type="entry name" value="1-(5-phosphoribosyl)-5-[(5-phosphoribosylamino)methylideneamino] imidazole-4-carboxamide isomerase"/>
    <property type="match status" value="1"/>
</dbReference>
<feature type="active site" description="Proton donor" evidence="12">
    <location>
        <position position="130"/>
    </location>
</feature>
<dbReference type="STRING" id="1140003.OMY_02014"/>
<comment type="pathway">
    <text evidence="3 12 14">Amino-acid biosynthesis; L-histidine biosynthesis; L-histidine from 5-phospho-alpha-D-ribose 1-diphosphate: step 4/9.</text>
</comment>
<evidence type="ECO:0000256" key="5">
    <source>
        <dbReference type="ARBA" id="ARBA00012550"/>
    </source>
</evidence>
<dbReference type="EC" id="5.3.1.16" evidence="5 12"/>
<proteinExistence type="inferred from homology"/>
<comment type="similarity">
    <text evidence="4 12 13">Belongs to the HisA/HisF family.</text>
</comment>
<dbReference type="InterPro" id="IPR006063">
    <property type="entry name" value="HisA_bact_arch"/>
</dbReference>
<keyword evidence="16" id="KW-1185">Reference proteome</keyword>
<dbReference type="PANTHER" id="PTHR43090">
    <property type="entry name" value="1-(5-PHOSPHORIBOSYL)-5-[(5-PHOSPHORIBOSYLAMINO)METHYLIDENEAMINO] IMIDAZOLE-4-CARBOXAMIDE ISOMERASE"/>
    <property type="match status" value="1"/>
</dbReference>
<sequence>MEILPAIDLKNGKAVRLYQGDFDQETIVNEFPVEQARLFAQAGLSYLHVVDLDGALEKKAVNAKLIAQVKEVSQMKVEVGGGIRTMEQIEAYLAAGIDRVILGSMAAKEPLFAKEAIAKFGAERVIIGIDAKNGQVAIEGWKEVIALDFIELAKQLASYGAKTFIYTDVAKDGTLSGPNIEHYQQLIAALPDCDIIASGGIHTKEDLLELAELGATGAIVGKAYYSGALSLDVLAKVNEGVTC</sequence>
<keyword evidence="8 12" id="KW-0028">Amino-acid biosynthesis</keyword>
<dbReference type="PANTHER" id="PTHR43090:SF2">
    <property type="entry name" value="1-(5-PHOSPHORIBOSYL)-5-[(5-PHOSPHORIBOSYLAMINO)METHYLIDENEAMINO] IMIDAZOLE-4-CARBOXAMIDE ISOMERASE"/>
    <property type="match status" value="1"/>
</dbReference>
<evidence type="ECO:0000256" key="1">
    <source>
        <dbReference type="ARBA" id="ARBA00000901"/>
    </source>
</evidence>
<dbReference type="GO" id="GO:0000162">
    <property type="term" value="P:L-tryptophan biosynthetic process"/>
    <property type="evidence" value="ECO:0007669"/>
    <property type="project" value="TreeGrafter"/>
</dbReference>
<evidence type="ECO:0000256" key="11">
    <source>
        <dbReference type="ARBA" id="ARBA00030547"/>
    </source>
</evidence>
<organism evidence="15 16">
    <name type="scientific">Enterococcus sulfureus ATCC 49903</name>
    <dbReference type="NCBI Taxonomy" id="1140003"/>
    <lineage>
        <taxon>Bacteria</taxon>
        <taxon>Bacillati</taxon>
        <taxon>Bacillota</taxon>
        <taxon>Bacilli</taxon>
        <taxon>Lactobacillales</taxon>
        <taxon>Enterococcaceae</taxon>
        <taxon>Enterococcus</taxon>
    </lineage>
</organism>